<keyword evidence="3" id="KW-1185">Reference proteome</keyword>
<proteinExistence type="predicted"/>
<gene>
    <name evidence="2" type="ORF">AKO1_003908</name>
</gene>
<dbReference type="AlphaFoldDB" id="A0AAW2ZIX9"/>
<feature type="compositionally biased region" description="Low complexity" evidence="1">
    <location>
        <begin position="355"/>
        <end position="370"/>
    </location>
</feature>
<dbReference type="Proteomes" id="UP001431209">
    <property type="component" value="Unassembled WGS sequence"/>
</dbReference>
<evidence type="ECO:0000256" key="1">
    <source>
        <dbReference type="SAM" id="MobiDB-lite"/>
    </source>
</evidence>
<feature type="compositionally biased region" description="Polar residues" evidence="1">
    <location>
        <begin position="302"/>
        <end position="321"/>
    </location>
</feature>
<evidence type="ECO:0000313" key="3">
    <source>
        <dbReference type="Proteomes" id="UP001431209"/>
    </source>
</evidence>
<feature type="region of interest" description="Disordered" evidence="1">
    <location>
        <begin position="351"/>
        <end position="381"/>
    </location>
</feature>
<organism evidence="2 3">
    <name type="scientific">Acrasis kona</name>
    <dbReference type="NCBI Taxonomy" id="1008807"/>
    <lineage>
        <taxon>Eukaryota</taxon>
        <taxon>Discoba</taxon>
        <taxon>Heterolobosea</taxon>
        <taxon>Tetramitia</taxon>
        <taxon>Eutetramitia</taxon>
        <taxon>Acrasidae</taxon>
        <taxon>Acrasis</taxon>
    </lineage>
</organism>
<dbReference type="EMBL" id="JAOPGA020001602">
    <property type="protein sequence ID" value="KAL0489761.1"/>
    <property type="molecule type" value="Genomic_DNA"/>
</dbReference>
<feature type="compositionally biased region" description="Basic residues" evidence="1">
    <location>
        <begin position="1"/>
        <end position="10"/>
    </location>
</feature>
<accession>A0AAW2ZIX9</accession>
<comment type="caution">
    <text evidence="2">The sequence shown here is derived from an EMBL/GenBank/DDBJ whole genome shotgun (WGS) entry which is preliminary data.</text>
</comment>
<reference evidence="2 3" key="1">
    <citation type="submission" date="2024-03" db="EMBL/GenBank/DDBJ databases">
        <title>The Acrasis kona genome and developmental transcriptomes reveal deep origins of eukaryotic multicellular pathways.</title>
        <authorList>
            <person name="Sheikh S."/>
            <person name="Fu C.-J."/>
            <person name="Brown M.W."/>
            <person name="Baldauf S.L."/>
        </authorList>
    </citation>
    <scope>NUCLEOTIDE SEQUENCE [LARGE SCALE GENOMIC DNA]</scope>
    <source>
        <strain evidence="2 3">ATCC MYA-3509</strain>
    </source>
</reference>
<name>A0AAW2ZIX9_9EUKA</name>
<feature type="compositionally biased region" description="Polar residues" evidence="1">
    <location>
        <begin position="372"/>
        <end position="381"/>
    </location>
</feature>
<feature type="region of interest" description="Disordered" evidence="1">
    <location>
        <begin position="1"/>
        <end position="21"/>
    </location>
</feature>
<feature type="region of interest" description="Disordered" evidence="1">
    <location>
        <begin position="300"/>
        <end position="321"/>
    </location>
</feature>
<sequence>MAKKKSRQRRAATVQKEAPENLEALRTELKLVPPSPVSPTPGKGVSDLLNQSFSDKDRNFFIERMKDLSTKLKQAESRVEELLGQASNNEGTEALEQELAEKEKIVEQRTNEIATLKKQREKLIKSRDDLHNKLELSQQQLKEKEDEIETLNLPRADSDDATKNLISENLKKVKELKSTNNKLQDEVLNLQQYIEKQSEKLTKLEEGDKENTNELENLRALNQKLNEDILLFSKTREHALDEHSQEIDTLKLELSSIKVEREGLNEELNEASQRNKDQKTKLSQLSNELQATKDALKEVKKQLQNKSSTSSAPSGPTNNEQAKTEAMLRNIIQEQESKIKELTINISVRPDKIKSASSSPTSHISPSLGSDQPDTPQHSSQLIKEEELQNLHLSIAEQKLVNLGAKPR</sequence>
<evidence type="ECO:0000313" key="2">
    <source>
        <dbReference type="EMBL" id="KAL0489761.1"/>
    </source>
</evidence>
<protein>
    <submittedName>
        <fullName evidence="2">Lama2</fullName>
    </submittedName>
</protein>